<feature type="transmembrane region" description="Helical" evidence="7">
    <location>
        <begin position="86"/>
        <end position="107"/>
    </location>
</feature>
<reference evidence="10" key="1">
    <citation type="submission" date="2018-05" db="EMBL/GenBank/DDBJ databases">
        <authorList>
            <person name="Deangelis K."/>
            <person name="Huntemann M."/>
            <person name="Clum A."/>
            <person name="Pillay M."/>
            <person name="Palaniappan K."/>
            <person name="Varghese N."/>
            <person name="Mikhailova N."/>
            <person name="Stamatis D."/>
            <person name="Reddy T."/>
            <person name="Daum C."/>
            <person name="Shapiro N."/>
            <person name="Ivanova N."/>
            <person name="Kyrpides N."/>
            <person name="Woyke T."/>
        </authorList>
    </citation>
    <scope>NUCLEOTIDE SEQUENCE [LARGE SCALE GENOMIC DNA]</scope>
    <source>
        <strain evidence="10">GAS496</strain>
    </source>
</reference>
<gene>
    <name evidence="9" type="ORF">C8E89_105191</name>
</gene>
<feature type="transmembrane region" description="Helical" evidence="7">
    <location>
        <begin position="113"/>
        <end position="133"/>
    </location>
</feature>
<keyword evidence="3" id="KW-1003">Cell membrane</keyword>
<evidence type="ECO:0000256" key="2">
    <source>
        <dbReference type="ARBA" id="ARBA00022448"/>
    </source>
</evidence>
<keyword evidence="2" id="KW-0813">Transport</keyword>
<evidence type="ECO:0000256" key="4">
    <source>
        <dbReference type="ARBA" id="ARBA00022692"/>
    </source>
</evidence>
<evidence type="ECO:0000313" key="9">
    <source>
        <dbReference type="EMBL" id="PXX09837.1"/>
    </source>
</evidence>
<feature type="transmembrane region" description="Helical" evidence="7">
    <location>
        <begin position="319"/>
        <end position="344"/>
    </location>
</feature>
<dbReference type="Pfam" id="PF05977">
    <property type="entry name" value="MFS_3"/>
    <property type="match status" value="1"/>
</dbReference>
<evidence type="ECO:0000256" key="1">
    <source>
        <dbReference type="ARBA" id="ARBA00004651"/>
    </source>
</evidence>
<dbReference type="InterPro" id="IPR036259">
    <property type="entry name" value="MFS_trans_sf"/>
</dbReference>
<dbReference type="OrthoDB" id="9775268at2"/>
<dbReference type="Gene3D" id="1.20.1250.20">
    <property type="entry name" value="MFS general substrate transporter like domains"/>
    <property type="match status" value="1"/>
</dbReference>
<dbReference type="PANTHER" id="PTHR23513:SF11">
    <property type="entry name" value="STAPHYLOFERRIN A TRANSPORTER"/>
    <property type="match status" value="1"/>
</dbReference>
<dbReference type="GO" id="GO:0022857">
    <property type="term" value="F:transmembrane transporter activity"/>
    <property type="evidence" value="ECO:0007669"/>
    <property type="project" value="InterPro"/>
</dbReference>
<dbReference type="AlphaFoldDB" id="A0A318HIH4"/>
<dbReference type="SUPFAM" id="SSF103473">
    <property type="entry name" value="MFS general substrate transporter"/>
    <property type="match status" value="1"/>
</dbReference>
<comment type="subcellular location">
    <subcellularLocation>
        <location evidence="1">Cell membrane</location>
        <topology evidence="1">Multi-pass membrane protein</topology>
    </subcellularLocation>
</comment>
<feature type="transmembrane region" description="Helical" evidence="7">
    <location>
        <begin position="232"/>
        <end position="250"/>
    </location>
</feature>
<dbReference type="CDD" id="cd06173">
    <property type="entry name" value="MFS_MefA_like"/>
    <property type="match status" value="1"/>
</dbReference>
<reference evidence="9 10" key="2">
    <citation type="submission" date="2018-06" db="EMBL/GenBank/DDBJ databases">
        <title>Sequencing of bacterial isolates from soil warming experiment in Harvard Forest, Massachusetts, USA.</title>
        <authorList>
            <person name="Deangelis K.PhD."/>
        </authorList>
    </citation>
    <scope>NUCLEOTIDE SEQUENCE [LARGE SCALE GENOMIC DNA]</scope>
    <source>
        <strain evidence="9 10">GAS496</strain>
    </source>
</reference>
<sequence>MATDGAGPAASTWAPLRIGAFRGLFIAALTSNIGTWMQTVGAQWFLVERQASPTVVALVQTASLTPTLLLALFAGALADRVDRRQLLIVVQAYAAVVTAVLTALALAGVLDAVSLLVLLFAIGCAAALTTPAWQAIQPELVPREQFRSAASLGGVAVDAARAIGPPVAGLLVAAAGAAAVFAINAVSFIAVIVALVAWKRTPSAPVAEREPFGQSVLGSFRYVSRSRRMRRILVRAALFAFPASALWALLPVVASQQFHLRAIGYGAVLGTVGVGAVIGALVMTRLSATLSANALLALAAVVAAAGLLAAAYLPLGVAVVFLLLAGVAWIATLTTLTVAAQAVLPQSMLARGLAMYLLVLIGSQALGSLVWGVVASRFGLVASLTASAVLLAVGAASVAVLPLLPEAGE</sequence>
<feature type="transmembrane region" description="Helical" evidence="7">
    <location>
        <begin position="170"/>
        <end position="198"/>
    </location>
</feature>
<feature type="transmembrane region" description="Helical" evidence="7">
    <location>
        <begin position="356"/>
        <end position="374"/>
    </location>
</feature>
<keyword evidence="5 7" id="KW-1133">Transmembrane helix</keyword>
<dbReference type="GO" id="GO:0005886">
    <property type="term" value="C:plasma membrane"/>
    <property type="evidence" value="ECO:0007669"/>
    <property type="project" value="UniProtKB-SubCell"/>
</dbReference>
<feature type="domain" description="Major facilitator superfamily (MFS) profile" evidence="8">
    <location>
        <begin position="16"/>
        <end position="409"/>
    </location>
</feature>
<keyword evidence="10" id="KW-1185">Reference proteome</keyword>
<keyword evidence="4 7" id="KW-0812">Transmembrane</keyword>
<evidence type="ECO:0000256" key="5">
    <source>
        <dbReference type="ARBA" id="ARBA00022989"/>
    </source>
</evidence>
<dbReference type="InterPro" id="IPR020846">
    <property type="entry name" value="MFS_dom"/>
</dbReference>
<dbReference type="Proteomes" id="UP000247781">
    <property type="component" value="Unassembled WGS sequence"/>
</dbReference>
<feature type="transmembrane region" description="Helical" evidence="7">
    <location>
        <begin position="54"/>
        <end position="74"/>
    </location>
</feature>
<organism evidence="9 10">
    <name type="scientific">Mycolicibacterium moriokaense</name>
    <dbReference type="NCBI Taxonomy" id="39691"/>
    <lineage>
        <taxon>Bacteria</taxon>
        <taxon>Bacillati</taxon>
        <taxon>Actinomycetota</taxon>
        <taxon>Actinomycetes</taxon>
        <taxon>Mycobacteriales</taxon>
        <taxon>Mycobacteriaceae</taxon>
        <taxon>Mycolicibacterium</taxon>
    </lineage>
</organism>
<feature type="transmembrane region" description="Helical" evidence="7">
    <location>
        <begin position="380"/>
        <end position="404"/>
    </location>
</feature>
<keyword evidence="6 7" id="KW-0472">Membrane</keyword>
<evidence type="ECO:0000259" key="8">
    <source>
        <dbReference type="PROSITE" id="PS50850"/>
    </source>
</evidence>
<feature type="transmembrane region" description="Helical" evidence="7">
    <location>
        <begin position="262"/>
        <end position="282"/>
    </location>
</feature>
<dbReference type="InterPro" id="IPR010290">
    <property type="entry name" value="TM_effector"/>
</dbReference>
<evidence type="ECO:0000256" key="7">
    <source>
        <dbReference type="SAM" id="Phobius"/>
    </source>
</evidence>
<feature type="transmembrane region" description="Helical" evidence="7">
    <location>
        <begin position="294"/>
        <end position="313"/>
    </location>
</feature>
<evidence type="ECO:0000256" key="6">
    <source>
        <dbReference type="ARBA" id="ARBA00023136"/>
    </source>
</evidence>
<evidence type="ECO:0000256" key="3">
    <source>
        <dbReference type="ARBA" id="ARBA00022475"/>
    </source>
</evidence>
<evidence type="ECO:0000313" key="10">
    <source>
        <dbReference type="Proteomes" id="UP000247781"/>
    </source>
</evidence>
<comment type="caution">
    <text evidence="9">The sequence shown here is derived from an EMBL/GenBank/DDBJ whole genome shotgun (WGS) entry which is preliminary data.</text>
</comment>
<dbReference type="PROSITE" id="PS50850">
    <property type="entry name" value="MFS"/>
    <property type="match status" value="1"/>
</dbReference>
<dbReference type="PANTHER" id="PTHR23513">
    <property type="entry name" value="INTEGRAL MEMBRANE EFFLUX PROTEIN-RELATED"/>
    <property type="match status" value="1"/>
</dbReference>
<accession>A0A318HIH4</accession>
<protein>
    <submittedName>
        <fullName evidence="9">Putative MFS family arabinose efflux permease</fullName>
    </submittedName>
</protein>
<dbReference type="RefSeq" id="WP_110315940.1">
    <property type="nucleotide sequence ID" value="NZ_QJJU01000005.1"/>
</dbReference>
<dbReference type="EMBL" id="QJJU01000005">
    <property type="protein sequence ID" value="PXX09837.1"/>
    <property type="molecule type" value="Genomic_DNA"/>
</dbReference>
<proteinExistence type="predicted"/>
<name>A0A318HIH4_9MYCO</name>